<evidence type="ECO:0000313" key="7">
    <source>
        <dbReference type="Proteomes" id="UP000321886"/>
    </source>
</evidence>
<dbReference type="AlphaFoldDB" id="A0A511WTK3"/>
<protein>
    <submittedName>
        <fullName evidence="6">Cyclodextrin-binding protein</fullName>
    </submittedName>
</protein>
<gene>
    <name evidence="6" type="ORF">HFA01_27210</name>
</gene>
<name>A0A511WTK3_9BACI</name>
<comment type="similarity">
    <text evidence="1">Belongs to the bacterial solute-binding protein 1 family.</text>
</comment>
<dbReference type="Proteomes" id="UP000321886">
    <property type="component" value="Unassembled WGS sequence"/>
</dbReference>
<dbReference type="PROSITE" id="PS51257">
    <property type="entry name" value="PROKAR_LIPOPROTEIN"/>
    <property type="match status" value="1"/>
</dbReference>
<dbReference type="Gene3D" id="3.40.190.10">
    <property type="entry name" value="Periplasmic binding protein-like II"/>
    <property type="match status" value="2"/>
</dbReference>
<feature type="chain" id="PRO_5021884082" evidence="5">
    <location>
        <begin position="23"/>
        <end position="433"/>
    </location>
</feature>
<evidence type="ECO:0000256" key="5">
    <source>
        <dbReference type="SAM" id="SignalP"/>
    </source>
</evidence>
<proteinExistence type="inferred from homology"/>
<keyword evidence="3 5" id="KW-0732">Signal</keyword>
<dbReference type="EMBL" id="BJYD01000024">
    <property type="protein sequence ID" value="GEN54459.1"/>
    <property type="molecule type" value="Genomic_DNA"/>
</dbReference>
<keyword evidence="2" id="KW-0813">Transport</keyword>
<dbReference type="PANTHER" id="PTHR30061">
    <property type="entry name" value="MALTOSE-BINDING PERIPLASMIC PROTEIN"/>
    <property type="match status" value="1"/>
</dbReference>
<evidence type="ECO:0000256" key="3">
    <source>
        <dbReference type="ARBA" id="ARBA00022729"/>
    </source>
</evidence>
<dbReference type="GO" id="GO:0042956">
    <property type="term" value="P:maltodextrin transmembrane transport"/>
    <property type="evidence" value="ECO:0007669"/>
    <property type="project" value="TreeGrafter"/>
</dbReference>
<organism evidence="6 7">
    <name type="scientific">Halobacillus faecis</name>
    <dbReference type="NCBI Taxonomy" id="360184"/>
    <lineage>
        <taxon>Bacteria</taxon>
        <taxon>Bacillati</taxon>
        <taxon>Bacillota</taxon>
        <taxon>Bacilli</taxon>
        <taxon>Bacillales</taxon>
        <taxon>Bacillaceae</taxon>
        <taxon>Halobacillus</taxon>
    </lineage>
</organism>
<feature type="region of interest" description="Disordered" evidence="4">
    <location>
        <begin position="24"/>
        <end position="55"/>
    </location>
</feature>
<accession>A0A511WTK3</accession>
<evidence type="ECO:0000256" key="1">
    <source>
        <dbReference type="ARBA" id="ARBA00008520"/>
    </source>
</evidence>
<reference evidence="6 7" key="1">
    <citation type="submission" date="2019-07" db="EMBL/GenBank/DDBJ databases">
        <title>Whole genome shotgun sequence of Halobacillus faecis NBRC 103569.</title>
        <authorList>
            <person name="Hosoyama A."/>
            <person name="Uohara A."/>
            <person name="Ohji S."/>
            <person name="Ichikawa N."/>
        </authorList>
    </citation>
    <scope>NUCLEOTIDE SEQUENCE [LARGE SCALE GENOMIC DNA]</scope>
    <source>
        <strain evidence="6 7">NBRC 103569</strain>
    </source>
</reference>
<feature type="signal peptide" evidence="5">
    <location>
        <begin position="1"/>
        <end position="22"/>
    </location>
</feature>
<evidence type="ECO:0000256" key="2">
    <source>
        <dbReference type="ARBA" id="ARBA00022448"/>
    </source>
</evidence>
<dbReference type="RefSeq" id="WP_146817044.1">
    <property type="nucleotide sequence ID" value="NZ_BJYD01000024.1"/>
</dbReference>
<dbReference type="GO" id="GO:0015768">
    <property type="term" value="P:maltose transport"/>
    <property type="evidence" value="ECO:0007669"/>
    <property type="project" value="TreeGrafter"/>
</dbReference>
<keyword evidence="7" id="KW-1185">Reference proteome</keyword>
<dbReference type="GO" id="GO:1901982">
    <property type="term" value="F:maltose binding"/>
    <property type="evidence" value="ECO:0007669"/>
    <property type="project" value="TreeGrafter"/>
</dbReference>
<dbReference type="SUPFAM" id="SSF53850">
    <property type="entry name" value="Periplasmic binding protein-like II"/>
    <property type="match status" value="1"/>
</dbReference>
<dbReference type="PANTHER" id="PTHR30061:SF50">
    <property type="entry name" value="MALTOSE_MALTODEXTRIN-BINDING PERIPLASMIC PROTEIN"/>
    <property type="match status" value="1"/>
</dbReference>
<dbReference type="Pfam" id="PF13416">
    <property type="entry name" value="SBP_bac_8"/>
    <property type="match status" value="1"/>
</dbReference>
<sequence>MKKWLSLLFIAFLTVAMLAACAPDREEEASGGESSSDDASSETSEDGMPEKPEKLVVWEDKEKGVGLEPAIASFEEEHGIEVEFKELDMATKMGEQLRLDGPAGTGPDVLTLPHDQIGQMAIEGLLSPIEVDSSVTDLYTEASIQAQTYDGNLYGLPKSTETPVFIYNKEHMTEVPENFDELFEFSKEFNNGDQYGFLALWDNFYFGNSVLAGYGGYVFGEEGGALNPQDLGLSNEGAVEGAQYIQKWYEEVFPSGIIGESGGSAKDGLFQEGNVAAMMDGPWAYQALNEAGIDYGVAPLPKLPNGEYPQTFVGVKGWHLSAASENKEWATELIKWITNEENAKIRYEETNEIPPVKSLIEDPIIADNEKARAVAVQSERAVPMPNIPQMGEVWEPMAQALQVVATGKAEPEEALTEAQETIKTQIELNHSGN</sequence>
<dbReference type="OrthoDB" id="9766758at2"/>
<dbReference type="GO" id="GO:0055052">
    <property type="term" value="C:ATP-binding cassette (ABC) transporter complex, substrate-binding subunit-containing"/>
    <property type="evidence" value="ECO:0007669"/>
    <property type="project" value="TreeGrafter"/>
</dbReference>
<feature type="compositionally biased region" description="Acidic residues" evidence="4">
    <location>
        <begin position="25"/>
        <end position="47"/>
    </location>
</feature>
<evidence type="ECO:0000256" key="4">
    <source>
        <dbReference type="SAM" id="MobiDB-lite"/>
    </source>
</evidence>
<dbReference type="InterPro" id="IPR006059">
    <property type="entry name" value="SBP"/>
</dbReference>
<comment type="caution">
    <text evidence="6">The sequence shown here is derived from an EMBL/GenBank/DDBJ whole genome shotgun (WGS) entry which is preliminary data.</text>
</comment>
<evidence type="ECO:0000313" key="6">
    <source>
        <dbReference type="EMBL" id="GEN54459.1"/>
    </source>
</evidence>